<accession>A0A4Z1T6F5</accession>
<keyword evidence="2" id="KW-1185">Reference proteome</keyword>
<dbReference type="VEuPathDB" id="GiardiaDB:GMRT_16297"/>
<keyword evidence="1" id="KW-0808">Transferase</keyword>
<gene>
    <name evidence="1" type="ORF">GMRT_16297</name>
</gene>
<dbReference type="GO" id="GO:0032259">
    <property type="term" value="P:methylation"/>
    <property type="evidence" value="ECO:0007669"/>
    <property type="project" value="UniProtKB-KW"/>
</dbReference>
<evidence type="ECO:0000313" key="2">
    <source>
        <dbReference type="Proteomes" id="UP000315496"/>
    </source>
</evidence>
<comment type="caution">
    <text evidence="1">The sequence shown here is derived from an EMBL/GenBank/DDBJ whole genome shotgun (WGS) entry which is preliminary data.</text>
</comment>
<proteinExistence type="predicted"/>
<sequence>MELADEVLEELARKAEKEGTNPSTNERVGFCLTFAEAMTLLSLFRPGSKVLASSNNKAYLLYTLLIDLWLRGVIRFAVVHRGRIVALDALNQTQTRLLDELRQYSGKQLSQGLVMQVISREGLTSIETRLLTNMMDDMFVPQYQGGYVSVWGIFDRSTRLQWLIPIMNTYELSILDGLTQKRLLVSKVRFGLFNTRTLSDTAFRSMHYISLLIQMLFQSNHSSQPKQPIEAEFDDLRSDLCDRIALFGSTGLICTHVEIPKSYQLSRDTIHSFRKRKETLAGAMADMLTNYSLKLQPENADSRDVTISALIAIAADLGTAIV</sequence>
<dbReference type="Proteomes" id="UP000315496">
    <property type="component" value="Chromosome 1"/>
</dbReference>
<name>A0A4Z1T6F5_GIAMU</name>
<dbReference type="GO" id="GO:0008168">
    <property type="term" value="F:methyltransferase activity"/>
    <property type="evidence" value="ECO:0007669"/>
    <property type="project" value="UniProtKB-KW"/>
</dbReference>
<protein>
    <submittedName>
        <fullName evidence="1">S-adenosylmethionine-dependent methyltransferase, class I</fullName>
    </submittedName>
</protein>
<keyword evidence="1" id="KW-0489">Methyltransferase</keyword>
<evidence type="ECO:0000313" key="1">
    <source>
        <dbReference type="EMBL" id="TNJ29643.1"/>
    </source>
</evidence>
<reference evidence="1 2" key="1">
    <citation type="submission" date="2019-05" db="EMBL/GenBank/DDBJ databases">
        <title>The compact genome of Giardia muris reveals important steps in the evolution of intestinal protozoan parasites.</title>
        <authorList>
            <person name="Xu F."/>
            <person name="Jimenez-Gonzalez A."/>
            <person name="Einarsson E."/>
            <person name="Astvaldsson A."/>
            <person name="Peirasmaki D."/>
            <person name="Eckmann L."/>
            <person name="Andersson J.O."/>
            <person name="Svard S.G."/>
            <person name="Jerlstrom-Hultqvist J."/>
        </authorList>
    </citation>
    <scope>NUCLEOTIDE SEQUENCE [LARGE SCALE GENOMIC DNA]</scope>
    <source>
        <strain evidence="1 2">Roberts-Thomson</strain>
    </source>
</reference>
<dbReference type="EMBL" id="VDLU01000001">
    <property type="protein sequence ID" value="TNJ29643.1"/>
    <property type="molecule type" value="Genomic_DNA"/>
</dbReference>
<organism evidence="1 2">
    <name type="scientific">Giardia muris</name>
    <dbReference type="NCBI Taxonomy" id="5742"/>
    <lineage>
        <taxon>Eukaryota</taxon>
        <taxon>Metamonada</taxon>
        <taxon>Diplomonadida</taxon>
        <taxon>Hexamitidae</taxon>
        <taxon>Giardiinae</taxon>
        <taxon>Giardia</taxon>
    </lineage>
</organism>
<dbReference type="AlphaFoldDB" id="A0A4Z1T6F5"/>